<protein>
    <submittedName>
        <fullName evidence="1">Uncharacterized protein</fullName>
    </submittedName>
</protein>
<name>A0A0A9F4U2_ARUDO</name>
<proteinExistence type="predicted"/>
<organism evidence="1">
    <name type="scientific">Arundo donax</name>
    <name type="common">Giant reed</name>
    <name type="synonym">Donax arundinaceus</name>
    <dbReference type="NCBI Taxonomy" id="35708"/>
    <lineage>
        <taxon>Eukaryota</taxon>
        <taxon>Viridiplantae</taxon>
        <taxon>Streptophyta</taxon>
        <taxon>Embryophyta</taxon>
        <taxon>Tracheophyta</taxon>
        <taxon>Spermatophyta</taxon>
        <taxon>Magnoliopsida</taxon>
        <taxon>Liliopsida</taxon>
        <taxon>Poales</taxon>
        <taxon>Poaceae</taxon>
        <taxon>PACMAD clade</taxon>
        <taxon>Arundinoideae</taxon>
        <taxon>Arundineae</taxon>
        <taxon>Arundo</taxon>
    </lineage>
</organism>
<reference evidence="1" key="1">
    <citation type="submission" date="2014-09" db="EMBL/GenBank/DDBJ databases">
        <authorList>
            <person name="Magalhaes I.L.F."/>
            <person name="Oliveira U."/>
            <person name="Santos F.R."/>
            <person name="Vidigal T.H.D.A."/>
            <person name="Brescovit A.D."/>
            <person name="Santos A.J."/>
        </authorList>
    </citation>
    <scope>NUCLEOTIDE SEQUENCE</scope>
    <source>
        <tissue evidence="1">Shoot tissue taken approximately 20 cm above the soil surface</tissue>
    </source>
</reference>
<dbReference type="EMBL" id="GBRH01192770">
    <property type="protein sequence ID" value="JAE05126.1"/>
    <property type="molecule type" value="Transcribed_RNA"/>
</dbReference>
<evidence type="ECO:0000313" key="1">
    <source>
        <dbReference type="EMBL" id="JAE05126.1"/>
    </source>
</evidence>
<sequence>MALMKANDPASGANSTSNFSEVTLRRYSLTMMLLVELILDFLQSISPGTLNLESSFRPLAVTSKTDSLALRLLNN</sequence>
<reference evidence="1" key="2">
    <citation type="journal article" date="2015" name="Data Brief">
        <title>Shoot transcriptome of the giant reed, Arundo donax.</title>
        <authorList>
            <person name="Barrero R.A."/>
            <person name="Guerrero F.D."/>
            <person name="Moolhuijzen P."/>
            <person name="Goolsby J.A."/>
            <person name="Tidwell J."/>
            <person name="Bellgard S.E."/>
            <person name="Bellgard M.I."/>
        </authorList>
    </citation>
    <scope>NUCLEOTIDE SEQUENCE</scope>
    <source>
        <tissue evidence="1">Shoot tissue taken approximately 20 cm above the soil surface</tissue>
    </source>
</reference>
<dbReference type="AlphaFoldDB" id="A0A0A9F4U2"/>
<accession>A0A0A9F4U2</accession>